<dbReference type="RefSeq" id="WP_265615648.1">
    <property type="nucleotide sequence ID" value="NZ_JAPFRD010000002.1"/>
</dbReference>
<feature type="domain" description="HD-GYP" evidence="1">
    <location>
        <begin position="125"/>
        <end position="321"/>
    </location>
</feature>
<comment type="caution">
    <text evidence="2">The sequence shown here is derived from an EMBL/GenBank/DDBJ whole genome shotgun (WGS) entry which is preliminary data.</text>
</comment>
<protein>
    <submittedName>
        <fullName evidence="2">DUF3391 domain-containing protein</fullName>
    </submittedName>
</protein>
<dbReference type="SMART" id="SM00471">
    <property type="entry name" value="HDc"/>
    <property type="match status" value="1"/>
</dbReference>
<dbReference type="SUPFAM" id="SSF109604">
    <property type="entry name" value="HD-domain/PDEase-like"/>
    <property type="match status" value="1"/>
</dbReference>
<dbReference type="PANTHER" id="PTHR43155:SF2">
    <property type="entry name" value="CYCLIC DI-GMP PHOSPHODIESTERASE PA4108"/>
    <property type="match status" value="1"/>
</dbReference>
<evidence type="ECO:0000313" key="2">
    <source>
        <dbReference type="EMBL" id="MCW8106943.1"/>
    </source>
</evidence>
<accession>A0ABT3P2F7</accession>
<proteinExistence type="predicted"/>
<dbReference type="PANTHER" id="PTHR43155">
    <property type="entry name" value="CYCLIC DI-GMP PHOSPHODIESTERASE PA4108-RELATED"/>
    <property type="match status" value="1"/>
</dbReference>
<dbReference type="InterPro" id="IPR021812">
    <property type="entry name" value="DUF3391"/>
</dbReference>
<dbReference type="Gene3D" id="1.10.3210.10">
    <property type="entry name" value="Hypothetical protein af1432"/>
    <property type="match status" value="1"/>
</dbReference>
<dbReference type="CDD" id="cd00077">
    <property type="entry name" value="HDc"/>
    <property type="match status" value="1"/>
</dbReference>
<dbReference type="Pfam" id="PF11871">
    <property type="entry name" value="DUF3391"/>
    <property type="match status" value="1"/>
</dbReference>
<evidence type="ECO:0000259" key="1">
    <source>
        <dbReference type="PROSITE" id="PS51832"/>
    </source>
</evidence>
<dbReference type="Pfam" id="PF13487">
    <property type="entry name" value="HD_5"/>
    <property type="match status" value="1"/>
</dbReference>
<dbReference type="Proteomes" id="UP001142810">
    <property type="component" value="Unassembled WGS sequence"/>
</dbReference>
<name>A0ABT3P2F7_9ALTE</name>
<keyword evidence="3" id="KW-1185">Reference proteome</keyword>
<dbReference type="InterPro" id="IPR003607">
    <property type="entry name" value="HD/PDEase_dom"/>
</dbReference>
<evidence type="ECO:0000313" key="3">
    <source>
        <dbReference type="Proteomes" id="UP001142810"/>
    </source>
</evidence>
<reference evidence="2" key="1">
    <citation type="submission" date="2022-11" db="EMBL/GenBank/DDBJ databases">
        <title>Alteromonas sp. nov., isolated from sea water of the Qingdao.</title>
        <authorList>
            <person name="Wang Q."/>
        </authorList>
    </citation>
    <scope>NUCLEOTIDE SEQUENCE</scope>
    <source>
        <strain evidence="2">ASW11-7</strain>
    </source>
</reference>
<organism evidence="2 3">
    <name type="scientific">Alteromonas aquimaris</name>
    <dbReference type="NCBI Taxonomy" id="2998417"/>
    <lineage>
        <taxon>Bacteria</taxon>
        <taxon>Pseudomonadati</taxon>
        <taxon>Pseudomonadota</taxon>
        <taxon>Gammaproteobacteria</taxon>
        <taxon>Alteromonadales</taxon>
        <taxon>Alteromonadaceae</taxon>
        <taxon>Alteromonas/Salinimonas group</taxon>
        <taxon>Alteromonas</taxon>
    </lineage>
</organism>
<dbReference type="EMBL" id="JAPFRD010000002">
    <property type="protein sequence ID" value="MCW8106943.1"/>
    <property type="molecule type" value="Genomic_DNA"/>
</dbReference>
<dbReference type="InterPro" id="IPR037522">
    <property type="entry name" value="HD_GYP_dom"/>
</dbReference>
<gene>
    <name evidence="2" type="ORF">OPS25_00315</name>
</gene>
<dbReference type="PROSITE" id="PS51832">
    <property type="entry name" value="HD_GYP"/>
    <property type="match status" value="1"/>
</dbReference>
<sequence length="393" mass="43629">MQVNIDELKPGMYVTQVVKQSGTMEIRSRGMVKSQTIIDQLRAKGIEVVEIDVRKSKIDTPLTVKEEEEKTKTTKTKSISSESVIEANALYAQAVTIQGQLIKAMQSGAPKDLGSVSNLSTNIIKSLFQNPNALLCLTMIKDADEYLLEHSINCSILMAMFASHLGMSEEEINHACMGAMLMDIGMAEIPKELRTSKRELTAKEWDVIRSHVKRGKALVEQFEGIPASVLTTIEQHHERNDGSGYPNGLKGDEISQIARMAAIIDSYDAMISERPFQEAVAPAVALKRLHQQDNLDKDLVKKFIHCIGVHPVGSLVKLKSGKLGIVAQLGKKDLMKPVVMTFYNIKSGHYSEIKRLDLSQIQDEIISGVTPGDFNINLPKFFHDVFVSQIPER</sequence>